<dbReference type="InterPro" id="IPR000182">
    <property type="entry name" value="GNAT_dom"/>
</dbReference>
<keyword evidence="1 3" id="KW-0808">Transferase</keyword>
<dbReference type="SUPFAM" id="SSF55729">
    <property type="entry name" value="Acyl-CoA N-acyltransferases (Nat)"/>
    <property type="match status" value="1"/>
</dbReference>
<name>A0ABV9GQF6_9BACL</name>
<dbReference type="Gene3D" id="3.40.630.30">
    <property type="match status" value="1"/>
</dbReference>
<proteinExistence type="predicted"/>
<keyword evidence="4" id="KW-1185">Reference proteome</keyword>
<evidence type="ECO:0000256" key="1">
    <source>
        <dbReference type="ARBA" id="ARBA00022679"/>
    </source>
</evidence>
<evidence type="ECO:0000313" key="4">
    <source>
        <dbReference type="Proteomes" id="UP001596022"/>
    </source>
</evidence>
<dbReference type="RefSeq" id="WP_376846629.1">
    <property type="nucleotide sequence ID" value="NZ_JBHSFW010000009.1"/>
</dbReference>
<evidence type="ECO:0000313" key="3">
    <source>
        <dbReference type="EMBL" id="MFC4619536.1"/>
    </source>
</evidence>
<reference evidence="4" key="1">
    <citation type="journal article" date="2019" name="Int. J. Syst. Evol. Microbiol.">
        <title>The Global Catalogue of Microorganisms (GCM) 10K type strain sequencing project: providing services to taxonomists for standard genome sequencing and annotation.</title>
        <authorList>
            <consortium name="The Broad Institute Genomics Platform"/>
            <consortium name="The Broad Institute Genome Sequencing Center for Infectious Disease"/>
            <person name="Wu L."/>
            <person name="Ma J."/>
        </authorList>
    </citation>
    <scope>NUCLEOTIDE SEQUENCE [LARGE SCALE GENOMIC DNA]</scope>
    <source>
        <strain evidence="4">CGMCC 1.16306</strain>
    </source>
</reference>
<dbReference type="EC" id="2.3.-.-" evidence="3"/>
<feature type="domain" description="N-acetyltransferase" evidence="2">
    <location>
        <begin position="9"/>
        <end position="152"/>
    </location>
</feature>
<protein>
    <submittedName>
        <fullName evidence="3">GNAT family N-acetyltransferase</fullName>
        <ecNumber evidence="3">2.3.-.-</ecNumber>
    </submittedName>
</protein>
<dbReference type="Pfam" id="PF00583">
    <property type="entry name" value="Acetyltransf_1"/>
    <property type="match status" value="1"/>
</dbReference>
<dbReference type="CDD" id="cd04301">
    <property type="entry name" value="NAT_SF"/>
    <property type="match status" value="1"/>
</dbReference>
<evidence type="ECO:0000259" key="2">
    <source>
        <dbReference type="PROSITE" id="PS51186"/>
    </source>
</evidence>
<dbReference type="GO" id="GO:0016746">
    <property type="term" value="F:acyltransferase activity"/>
    <property type="evidence" value="ECO:0007669"/>
    <property type="project" value="UniProtKB-KW"/>
</dbReference>
<keyword evidence="3" id="KW-0012">Acyltransferase</keyword>
<dbReference type="EMBL" id="JBHSFW010000009">
    <property type="protein sequence ID" value="MFC4619536.1"/>
    <property type="molecule type" value="Genomic_DNA"/>
</dbReference>
<organism evidence="3 4">
    <name type="scientific">Camelliibacillus cellulosilyticus</name>
    <dbReference type="NCBI Taxonomy" id="2174486"/>
    <lineage>
        <taxon>Bacteria</taxon>
        <taxon>Bacillati</taxon>
        <taxon>Bacillota</taxon>
        <taxon>Bacilli</taxon>
        <taxon>Bacillales</taxon>
        <taxon>Sporolactobacillaceae</taxon>
        <taxon>Camelliibacillus</taxon>
    </lineage>
</organism>
<dbReference type="PROSITE" id="PS51186">
    <property type="entry name" value="GNAT"/>
    <property type="match status" value="1"/>
</dbReference>
<sequence length="164" mass="18585">MASSAFTIMAVNQENEKHAQKLILEGLKEHFGFIDHTLNPDLYPILKTYTGEPNVLYVGYYQGVLVATGAIVKEEERVGRVTRLSVAKKWRGKGFAKAMLAKLEVTAEHKGYAKLVLETNHHWTDAIHLYQKAGYSESHKDETSIHMYKDLKTDTINRYSGRSS</sequence>
<dbReference type="PANTHER" id="PTHR13947">
    <property type="entry name" value="GNAT FAMILY N-ACETYLTRANSFERASE"/>
    <property type="match status" value="1"/>
</dbReference>
<dbReference type="InterPro" id="IPR050769">
    <property type="entry name" value="NAT_camello-type"/>
</dbReference>
<dbReference type="Proteomes" id="UP001596022">
    <property type="component" value="Unassembled WGS sequence"/>
</dbReference>
<dbReference type="InterPro" id="IPR016181">
    <property type="entry name" value="Acyl_CoA_acyltransferase"/>
</dbReference>
<accession>A0ABV9GQF6</accession>
<comment type="caution">
    <text evidence="3">The sequence shown here is derived from an EMBL/GenBank/DDBJ whole genome shotgun (WGS) entry which is preliminary data.</text>
</comment>
<dbReference type="PANTHER" id="PTHR13947:SF37">
    <property type="entry name" value="LD18367P"/>
    <property type="match status" value="1"/>
</dbReference>
<gene>
    <name evidence="3" type="ORF">ACFO4N_12515</name>
</gene>